<proteinExistence type="predicted"/>
<accession>A0AA88B0D4</accession>
<organism evidence="1 2">
    <name type="scientific">Ficus carica</name>
    <name type="common">Common fig</name>
    <dbReference type="NCBI Taxonomy" id="3494"/>
    <lineage>
        <taxon>Eukaryota</taxon>
        <taxon>Viridiplantae</taxon>
        <taxon>Streptophyta</taxon>
        <taxon>Embryophyta</taxon>
        <taxon>Tracheophyta</taxon>
        <taxon>Spermatophyta</taxon>
        <taxon>Magnoliopsida</taxon>
        <taxon>eudicotyledons</taxon>
        <taxon>Gunneridae</taxon>
        <taxon>Pentapetalae</taxon>
        <taxon>rosids</taxon>
        <taxon>fabids</taxon>
        <taxon>Rosales</taxon>
        <taxon>Moraceae</taxon>
        <taxon>Ficeae</taxon>
        <taxon>Ficus</taxon>
    </lineage>
</organism>
<sequence>MVVAGIGQRLTGCFGRLMENLLSRFLLYVFIDPISEFGTSRRKRCGIGAFLLRPRGIFEAFLYEKNKFIHGGRTKSASAVLEDSGVGAIIRDEAGFVLGATA</sequence>
<dbReference type="Proteomes" id="UP001187192">
    <property type="component" value="Unassembled WGS sequence"/>
</dbReference>
<reference evidence="1" key="1">
    <citation type="submission" date="2023-07" db="EMBL/GenBank/DDBJ databases">
        <title>draft genome sequence of fig (Ficus carica).</title>
        <authorList>
            <person name="Takahashi T."/>
            <person name="Nishimura K."/>
        </authorList>
    </citation>
    <scope>NUCLEOTIDE SEQUENCE</scope>
</reference>
<dbReference type="AlphaFoldDB" id="A0AA88B0D4"/>
<evidence type="ECO:0000313" key="1">
    <source>
        <dbReference type="EMBL" id="GMN54831.1"/>
    </source>
</evidence>
<comment type="caution">
    <text evidence="1">The sequence shown here is derived from an EMBL/GenBank/DDBJ whole genome shotgun (WGS) entry which is preliminary data.</text>
</comment>
<keyword evidence="2" id="KW-1185">Reference proteome</keyword>
<name>A0AA88B0D4_FICCA</name>
<gene>
    <name evidence="1" type="ORF">TIFTF001_023966</name>
</gene>
<protein>
    <submittedName>
        <fullName evidence="1">Uncharacterized protein</fullName>
    </submittedName>
</protein>
<dbReference type="EMBL" id="BTGU01000053">
    <property type="protein sequence ID" value="GMN54831.1"/>
    <property type="molecule type" value="Genomic_DNA"/>
</dbReference>
<evidence type="ECO:0000313" key="2">
    <source>
        <dbReference type="Proteomes" id="UP001187192"/>
    </source>
</evidence>